<name>A0A232F3C2_9HYME</name>
<keyword evidence="4" id="KW-1185">Reference proteome</keyword>
<evidence type="ECO:0000256" key="1">
    <source>
        <dbReference type="SAM" id="MobiDB-lite"/>
    </source>
</evidence>
<evidence type="ECO:0000313" key="3">
    <source>
        <dbReference type="EMBL" id="OXU25336.1"/>
    </source>
</evidence>
<feature type="compositionally biased region" description="Polar residues" evidence="1">
    <location>
        <begin position="41"/>
        <end position="51"/>
    </location>
</feature>
<dbReference type="EMBL" id="NNAY01001050">
    <property type="protein sequence ID" value="OXU25336.1"/>
    <property type="molecule type" value="Genomic_DNA"/>
</dbReference>
<comment type="caution">
    <text evidence="3">The sequence shown here is derived from an EMBL/GenBank/DDBJ whole genome shotgun (WGS) entry which is preliminary data.</text>
</comment>
<reference evidence="3 4" key="1">
    <citation type="journal article" date="2017" name="Curr. Biol.">
        <title>The Evolution of Venom by Co-option of Single-Copy Genes.</title>
        <authorList>
            <person name="Martinson E.O."/>
            <person name="Mrinalini"/>
            <person name="Kelkar Y.D."/>
            <person name="Chang C.H."/>
            <person name="Werren J.H."/>
        </authorList>
    </citation>
    <scope>NUCLEOTIDE SEQUENCE [LARGE SCALE GENOMIC DNA]</scope>
    <source>
        <strain evidence="3 4">Alberta</strain>
        <tissue evidence="3">Whole body</tissue>
    </source>
</reference>
<proteinExistence type="predicted"/>
<accession>A0A232F3C2</accession>
<feature type="region of interest" description="Disordered" evidence="1">
    <location>
        <begin position="29"/>
        <end position="126"/>
    </location>
</feature>
<evidence type="ECO:0000313" key="4">
    <source>
        <dbReference type="Proteomes" id="UP000215335"/>
    </source>
</evidence>
<protein>
    <submittedName>
        <fullName evidence="3">Uncharacterized protein</fullName>
    </submittedName>
</protein>
<organism evidence="3 4">
    <name type="scientific">Trichomalopsis sarcophagae</name>
    <dbReference type="NCBI Taxonomy" id="543379"/>
    <lineage>
        <taxon>Eukaryota</taxon>
        <taxon>Metazoa</taxon>
        <taxon>Ecdysozoa</taxon>
        <taxon>Arthropoda</taxon>
        <taxon>Hexapoda</taxon>
        <taxon>Insecta</taxon>
        <taxon>Pterygota</taxon>
        <taxon>Neoptera</taxon>
        <taxon>Endopterygota</taxon>
        <taxon>Hymenoptera</taxon>
        <taxon>Apocrita</taxon>
        <taxon>Proctotrupomorpha</taxon>
        <taxon>Chalcidoidea</taxon>
        <taxon>Pteromalidae</taxon>
        <taxon>Pteromalinae</taxon>
        <taxon>Trichomalopsis</taxon>
    </lineage>
</organism>
<gene>
    <name evidence="3" type="ORF">TSAR_014593</name>
</gene>
<feature type="chain" id="PRO_5012940756" evidence="2">
    <location>
        <begin position="20"/>
        <end position="126"/>
    </location>
</feature>
<dbReference type="Proteomes" id="UP000215335">
    <property type="component" value="Unassembled WGS sequence"/>
</dbReference>
<sequence length="126" mass="13931">MHTEFTASLRFVIWTRVLALLNERDLRRHTALQGPGVGPSYNKSGSRNSPTPARAATKGQLLARIKAKTGRPKQALPRRSGREGFIINRQSTTATSILDSPDYHPRSRANYHLVSTTGGHPEESTQ</sequence>
<feature type="non-terminal residue" evidence="3">
    <location>
        <position position="126"/>
    </location>
</feature>
<evidence type="ECO:0000256" key="2">
    <source>
        <dbReference type="SAM" id="SignalP"/>
    </source>
</evidence>
<dbReference type="AlphaFoldDB" id="A0A232F3C2"/>
<keyword evidence="2" id="KW-0732">Signal</keyword>
<feature type="compositionally biased region" description="Polar residues" evidence="1">
    <location>
        <begin position="88"/>
        <end position="98"/>
    </location>
</feature>
<feature type="signal peptide" evidence="2">
    <location>
        <begin position="1"/>
        <end position="19"/>
    </location>
</feature>